<evidence type="ECO:0000313" key="1">
    <source>
        <dbReference type="EMBL" id="KAJ9110616.1"/>
    </source>
</evidence>
<comment type="caution">
    <text evidence="1">The sequence shown here is derived from an EMBL/GenBank/DDBJ whole genome shotgun (WGS) entry which is preliminary data.</text>
</comment>
<name>A0ACC2WGT1_9TREE</name>
<reference evidence="1" key="1">
    <citation type="submission" date="2023-04" db="EMBL/GenBank/DDBJ databases">
        <title>Draft Genome sequencing of Naganishia species isolated from polar environments using Oxford Nanopore Technology.</title>
        <authorList>
            <person name="Leo P."/>
            <person name="Venkateswaran K."/>
        </authorList>
    </citation>
    <scope>NUCLEOTIDE SEQUENCE</scope>
    <source>
        <strain evidence="1">MNA-CCFEE 5261</strain>
    </source>
</reference>
<keyword evidence="2" id="KW-1185">Reference proteome</keyword>
<dbReference type="EMBL" id="JASBWR010000011">
    <property type="protein sequence ID" value="KAJ9110616.1"/>
    <property type="molecule type" value="Genomic_DNA"/>
</dbReference>
<sequence length="1415" mass="157126">MNKRGAIKKACDQCNRRRVKCDGQRPCRTCVKGSVECTFDKPVRRKGPAPNPEGRRRVRRKQQQQQSSTASPQPTVANALPGPSTFSSTQCPVATQTFATETSEYRCPSIFPEYQAVNGLAQTNPQSESFLDRPTFIDPIPLSQTWETNKHDVGSSYSNNNIDYGQLQIGNCPIGSPPLAVARDYFRSSQQCIENWSLRQQDVEPVRYEQHLAEPQNNNASQSLGKGKGKERQIIINAPSDASQVSKLDEETSLPLLSVSSDVTCIPNTSITTAPTIAPLDLLTAMPCDDSKWEELFAQMIASRPASPFKLMDVDPFSDMSFAFTQGGMQQSGWGRTGASLSPRLALGAGSAMGMPTNGSALTIPNTPTGQLVPNERNSSPMFTLCLDSLIRPQIEIFFSRIAPMIPVFSVAYIQMRLNSLSHDKDFVGLVLAMTALSLVHPLNVEEARQRPSRVRQAQILMDEALRLRDGWQFGSTSTVESIMTSYLMFGTLYEMGYAAGAKLRLREAVSLGETMGLHDPRSYKGLSRAEVLRRLKTYWVLSVTERAYSLQHSGGIVFEGSISTEQILPANDLADINDDESTSPCLRYLAQLFSFIDQDIVTCWNGRCGGPSCRCLTEERVIEILSKLGGCPSEVFGHDFDIQLRTLAESQQADLLITWQWLRNRMWRLAFLHGLAREGGPMQLSRVYLANVASATLDICKDLSTSSMDAHGAGFMQKLPITNMSLDRAHPQATNAQTTIEPNSFYGKIRTLFADKVLYTQLEQMRKQGSYDAFNLQWQDVYNVRRLTGARTRLIIALGSLQLDGIPPSLFWESDVGKWIEATCYFLAKSPTPLEHADEFKEALEHLIGLIEKAQQPDGYLNIYFTVVDPEGKFKNFRDMHEMYNAGHLLEGALAHYRYSGSRRFLDVMIKYVECLMKHVGPNEGQLHGYPGHPELELAVLRLYAVTKDPKHLEFGQYLLAARGVKREDQGGDHYFVYEARVRKDPLHYHTMDSLEDQSYNQSHLPLHDQNAILGHSVRALYLTTAAADLGGEFLDDAKRLFADAVDTKMYVTGGFGSEPRFEGFSPIPHHLPQSTGEGGCYAETCASIAAMMTGERILSHGVDGKVRDTIELCLHNAVLGGGSLDGKAFSYANKMATYGDETAVRADWFEVCCCPPNLSRTLGMLGGYTWHVAIEEAKQVINLDVYLFMSATRTIDLPGGQKAQVTMRTEMPWSGKTEWEVEAPEGWKWNVQLPVPKYAKNVKISTESTPPTNGYTTITSPATSTFTMTFDMPVQLLSPHPGTHQDTITVSRGPIIYVAEGVDNETLERKYNHFENLGLDQSAVFDESAIKVAGIPMIGLTSRDGALFSLVSPKQEAYSVVSERSPARQWKQLQDTLTLVPWFARANRGGSGHVRTSFARAEKRAVYANGHGH</sequence>
<accession>A0ACC2WGT1</accession>
<evidence type="ECO:0000313" key="2">
    <source>
        <dbReference type="Proteomes" id="UP001241377"/>
    </source>
</evidence>
<protein>
    <submittedName>
        <fullName evidence="1">Uncharacterized protein</fullName>
    </submittedName>
</protein>
<gene>
    <name evidence="1" type="ORF">QFC19_001445</name>
</gene>
<dbReference type="Proteomes" id="UP001241377">
    <property type="component" value="Unassembled WGS sequence"/>
</dbReference>
<proteinExistence type="predicted"/>
<organism evidence="1 2">
    <name type="scientific">Naganishia cerealis</name>
    <dbReference type="NCBI Taxonomy" id="610337"/>
    <lineage>
        <taxon>Eukaryota</taxon>
        <taxon>Fungi</taxon>
        <taxon>Dikarya</taxon>
        <taxon>Basidiomycota</taxon>
        <taxon>Agaricomycotina</taxon>
        <taxon>Tremellomycetes</taxon>
        <taxon>Filobasidiales</taxon>
        <taxon>Filobasidiaceae</taxon>
        <taxon>Naganishia</taxon>
    </lineage>
</organism>